<keyword evidence="3" id="KW-1185">Reference proteome</keyword>
<dbReference type="RefSeq" id="WP_015928746.1">
    <property type="nucleotide sequence ID" value="NC_011894.1"/>
</dbReference>
<dbReference type="Proteomes" id="UP000008207">
    <property type="component" value="Chromosome"/>
</dbReference>
<dbReference type="EMBL" id="CP001349">
    <property type="protein sequence ID" value="ACL57059.1"/>
    <property type="molecule type" value="Genomic_DNA"/>
</dbReference>
<proteinExistence type="predicted"/>
<feature type="region of interest" description="Disordered" evidence="1">
    <location>
        <begin position="90"/>
        <end position="111"/>
    </location>
</feature>
<sequence length="111" mass="12058">MQDNSVARLLERIAELETDAAERDIASSIAFAVLAQQLDRSGAISGLQLVDDLREVESHLRGQDRHAAGIRYIHGLVDLLPEFLAVKSIDQDNDPAGNPSPSEEGDKLAQI</sequence>
<dbReference type="HOGENOM" id="CLU_2155381_0_0_5"/>
<protein>
    <submittedName>
        <fullName evidence="2">Uncharacterized protein</fullName>
    </submittedName>
</protein>
<gene>
    <name evidence="2" type="ordered locus">Mnod_2074</name>
</gene>
<name>B8IUJ1_METNO</name>
<accession>B8IUJ1</accession>
<evidence type="ECO:0000313" key="2">
    <source>
        <dbReference type="EMBL" id="ACL57059.1"/>
    </source>
</evidence>
<organism evidence="2 3">
    <name type="scientific">Methylobacterium nodulans (strain LMG 21967 / CNCM I-2342 / ORS 2060)</name>
    <dbReference type="NCBI Taxonomy" id="460265"/>
    <lineage>
        <taxon>Bacteria</taxon>
        <taxon>Pseudomonadati</taxon>
        <taxon>Pseudomonadota</taxon>
        <taxon>Alphaproteobacteria</taxon>
        <taxon>Hyphomicrobiales</taxon>
        <taxon>Methylobacteriaceae</taxon>
        <taxon>Methylobacterium</taxon>
    </lineage>
</organism>
<reference evidence="2 3" key="1">
    <citation type="submission" date="2009-01" db="EMBL/GenBank/DDBJ databases">
        <title>Complete sequence of chromosome of Methylobacterium nodulans ORS 2060.</title>
        <authorList>
            <consortium name="US DOE Joint Genome Institute"/>
            <person name="Lucas S."/>
            <person name="Copeland A."/>
            <person name="Lapidus A."/>
            <person name="Glavina del Rio T."/>
            <person name="Dalin E."/>
            <person name="Tice H."/>
            <person name="Bruce D."/>
            <person name="Goodwin L."/>
            <person name="Pitluck S."/>
            <person name="Sims D."/>
            <person name="Brettin T."/>
            <person name="Detter J.C."/>
            <person name="Han C."/>
            <person name="Larimer F."/>
            <person name="Land M."/>
            <person name="Hauser L."/>
            <person name="Kyrpides N."/>
            <person name="Ivanova N."/>
            <person name="Marx C.J."/>
            <person name="Richardson P."/>
        </authorList>
    </citation>
    <scope>NUCLEOTIDE SEQUENCE [LARGE SCALE GENOMIC DNA]</scope>
    <source>
        <strain evidence="3">LMG 21967 / CNCM I-2342 / ORS 2060</strain>
    </source>
</reference>
<dbReference type="KEGG" id="mno:Mnod_2074"/>
<evidence type="ECO:0000313" key="3">
    <source>
        <dbReference type="Proteomes" id="UP000008207"/>
    </source>
</evidence>
<evidence type="ECO:0000256" key="1">
    <source>
        <dbReference type="SAM" id="MobiDB-lite"/>
    </source>
</evidence>
<dbReference type="AlphaFoldDB" id="B8IUJ1"/>